<feature type="region of interest" description="Disordered" evidence="1">
    <location>
        <begin position="159"/>
        <end position="202"/>
    </location>
</feature>
<gene>
    <name evidence="2" type="ORF">Purlil1_12815</name>
</gene>
<proteinExistence type="predicted"/>
<keyword evidence="3" id="KW-1185">Reference proteome</keyword>
<dbReference type="Proteomes" id="UP001287286">
    <property type="component" value="Unassembled WGS sequence"/>
</dbReference>
<protein>
    <submittedName>
        <fullName evidence="2">Uncharacterized protein</fullName>
    </submittedName>
</protein>
<feature type="compositionally biased region" description="Polar residues" evidence="1">
    <location>
        <begin position="159"/>
        <end position="170"/>
    </location>
</feature>
<reference evidence="2 3" key="1">
    <citation type="journal article" date="2024" name="Microbiol. Resour. Announc.">
        <title>Genome annotations for the ascomycete fungi Trichoderma harzianum, Trichoderma aggressivum, and Purpureocillium lilacinum.</title>
        <authorList>
            <person name="Beijen E.P.W."/>
            <person name="Ohm R.A."/>
        </authorList>
    </citation>
    <scope>NUCLEOTIDE SEQUENCE [LARGE SCALE GENOMIC DNA]</scope>
    <source>
        <strain evidence="2 3">CBS 150709</strain>
    </source>
</reference>
<evidence type="ECO:0000313" key="2">
    <source>
        <dbReference type="EMBL" id="KAK4074924.1"/>
    </source>
</evidence>
<evidence type="ECO:0000256" key="1">
    <source>
        <dbReference type="SAM" id="MobiDB-lite"/>
    </source>
</evidence>
<sequence>MESDKSNEGIGMTLASPIPEETVANGRAGSSDRCSSVSLLEDDRRSSATLTSAQFAAHGIVHQPAPQPHDVQVPGEAAAGTSTNFNSDHSTDMQTNVFERFYGHSRGDYCPGTPPSSPTAEIFEFASNSLLHSKGCDSQDSNGENFVASGIFGPEQVQGQCSAATQSHSTRPVDERAGSPVIGPHRQPTRTRPTGVGVAQRESTAPIVRGCASRTQWSSSSCGRGVRTLRVLPRAVFGEEQMSTARTPGKVTCLGDVPASGQSWENFLTDN</sequence>
<evidence type="ECO:0000313" key="3">
    <source>
        <dbReference type="Proteomes" id="UP001287286"/>
    </source>
</evidence>
<comment type="caution">
    <text evidence="2">The sequence shown here is derived from an EMBL/GenBank/DDBJ whole genome shotgun (WGS) entry which is preliminary data.</text>
</comment>
<dbReference type="EMBL" id="JAWRVI010000136">
    <property type="protein sequence ID" value="KAK4074924.1"/>
    <property type="molecule type" value="Genomic_DNA"/>
</dbReference>
<name>A0ABR0BFT0_PURLI</name>
<feature type="region of interest" description="Disordered" evidence="1">
    <location>
        <begin position="1"/>
        <end position="47"/>
    </location>
</feature>
<accession>A0ABR0BFT0</accession>
<organism evidence="2 3">
    <name type="scientific">Purpureocillium lilacinum</name>
    <name type="common">Paecilomyces lilacinus</name>
    <dbReference type="NCBI Taxonomy" id="33203"/>
    <lineage>
        <taxon>Eukaryota</taxon>
        <taxon>Fungi</taxon>
        <taxon>Dikarya</taxon>
        <taxon>Ascomycota</taxon>
        <taxon>Pezizomycotina</taxon>
        <taxon>Sordariomycetes</taxon>
        <taxon>Hypocreomycetidae</taxon>
        <taxon>Hypocreales</taxon>
        <taxon>Ophiocordycipitaceae</taxon>
        <taxon>Purpureocillium</taxon>
    </lineage>
</organism>